<organism evidence="3 4">
    <name type="scientific">Nocardiopsis dassonvillei (strain ATCC 23218 / DSM 43111 / CIP 107115 / JCM 7437 / KCTC 9190 / NBRC 14626 / NCTC 10488 / NRRL B-5397 / IMRU 509)</name>
    <name type="common">Actinomadura dassonvillei</name>
    <dbReference type="NCBI Taxonomy" id="446468"/>
    <lineage>
        <taxon>Bacteria</taxon>
        <taxon>Bacillati</taxon>
        <taxon>Actinomycetota</taxon>
        <taxon>Actinomycetes</taxon>
        <taxon>Streptosporangiales</taxon>
        <taxon>Nocardiopsidaceae</taxon>
        <taxon>Nocardiopsis</taxon>
    </lineage>
</organism>
<dbReference type="SUPFAM" id="SSF47413">
    <property type="entry name" value="lambda repressor-like DNA-binding domains"/>
    <property type="match status" value="1"/>
</dbReference>
<dbReference type="RefSeq" id="WP_013152682.1">
    <property type="nucleotide sequence ID" value="NC_014210.1"/>
</dbReference>
<dbReference type="InterPro" id="IPR001387">
    <property type="entry name" value="Cro/C1-type_HTH"/>
</dbReference>
<keyword evidence="4" id="KW-1185">Reference proteome</keyword>
<dbReference type="STRING" id="446468.Ndas_1646"/>
<dbReference type="Gene3D" id="1.10.260.40">
    <property type="entry name" value="lambda repressor-like DNA-binding domains"/>
    <property type="match status" value="1"/>
</dbReference>
<dbReference type="PANTHER" id="PTHR46797:SF1">
    <property type="entry name" value="METHYLPHOSPHONATE SYNTHASE"/>
    <property type="match status" value="1"/>
</dbReference>
<dbReference type="PANTHER" id="PTHR46797">
    <property type="entry name" value="HTH-TYPE TRANSCRIPTIONAL REGULATOR"/>
    <property type="match status" value="1"/>
</dbReference>
<sequence>MDAATRGQIIRSHRRRRGYSQTVLAGLVGRSESWLSQVERGKLPVDSHEVLSRLADVLRLPLDELTGTTEETIPVRYAPADAIERAMMRYTSLEVIVAETGGTPQAVDVERLRAEAHHTYAAYQATRYAEVGRRLPRLIRDVEAAARSRGADRPAVCSARAMVYNTAAAVLRRVGAKDLAWQAADRAMSASEWADETLLAAVGAYRLSYVFISRGNPDVAAELAMGAAHALERRMRPGTPEELSVYGGLHLAAATAAAAEYDRAAVPRFLAQAQRVADRLGQDLNLHGTAFGPTNVAIHTISTSVKTGDAKTAVAAGETLAVEHLPAGLVGRRAQVHLDVACAYAQTRQDAAAVNTLLEAERIAPELVRHDPATGRVLTELLRREHRRSTPELRPLAQRAGVS</sequence>
<dbReference type="HOGENOM" id="CLU_033540_1_0_11"/>
<dbReference type="Pfam" id="PF13560">
    <property type="entry name" value="HTH_31"/>
    <property type="match status" value="1"/>
</dbReference>
<dbReference type="GO" id="GO:0005829">
    <property type="term" value="C:cytosol"/>
    <property type="evidence" value="ECO:0007669"/>
    <property type="project" value="TreeGrafter"/>
</dbReference>
<proteinExistence type="predicted"/>
<accession>D7B4N5</accession>
<dbReference type="Proteomes" id="UP000002219">
    <property type="component" value="Chromosome 1"/>
</dbReference>
<dbReference type="GO" id="GO:0003677">
    <property type="term" value="F:DNA binding"/>
    <property type="evidence" value="ECO:0007669"/>
    <property type="project" value="UniProtKB-KW"/>
</dbReference>
<dbReference type="GeneID" id="91489502"/>
<name>D7B4N5_NOCDD</name>
<dbReference type="InterPro" id="IPR050807">
    <property type="entry name" value="TransReg_Diox_bact_type"/>
</dbReference>
<dbReference type="SMART" id="SM00530">
    <property type="entry name" value="HTH_XRE"/>
    <property type="match status" value="1"/>
</dbReference>
<feature type="domain" description="HTH cro/C1-type" evidence="2">
    <location>
        <begin position="10"/>
        <end position="65"/>
    </location>
</feature>
<dbReference type="OrthoDB" id="3504495at2"/>
<dbReference type="InterPro" id="IPR010982">
    <property type="entry name" value="Lambda_DNA-bd_dom_sf"/>
</dbReference>
<dbReference type="EMBL" id="CP002040">
    <property type="protein sequence ID" value="ADH67075.1"/>
    <property type="molecule type" value="Genomic_DNA"/>
</dbReference>
<evidence type="ECO:0000259" key="2">
    <source>
        <dbReference type="PROSITE" id="PS50943"/>
    </source>
</evidence>
<dbReference type="PROSITE" id="PS50943">
    <property type="entry name" value="HTH_CROC1"/>
    <property type="match status" value="1"/>
</dbReference>
<dbReference type="eggNOG" id="COG1813">
    <property type="taxonomic scope" value="Bacteria"/>
</dbReference>
<gene>
    <name evidence="3" type="ordered locus">Ndas_1646</name>
</gene>
<evidence type="ECO:0000313" key="3">
    <source>
        <dbReference type="EMBL" id="ADH67075.1"/>
    </source>
</evidence>
<protein>
    <submittedName>
        <fullName evidence="3">Transcriptional regulator, XRE family</fullName>
    </submittedName>
</protein>
<dbReference type="CDD" id="cd00093">
    <property type="entry name" value="HTH_XRE"/>
    <property type="match status" value="1"/>
</dbReference>
<reference evidence="3 4" key="1">
    <citation type="journal article" date="2010" name="Stand. Genomic Sci.">
        <title>Complete genome sequence of Nocardiopsis dassonvillei type strain (IMRU 509).</title>
        <authorList>
            <person name="Sun H."/>
            <person name="Lapidus A."/>
            <person name="Nolan M."/>
            <person name="Lucas S."/>
            <person name="Del Rio T.G."/>
            <person name="Tice H."/>
            <person name="Cheng J.F."/>
            <person name="Tapia R."/>
            <person name="Han C."/>
            <person name="Goodwin L."/>
            <person name="Pitluck S."/>
            <person name="Pagani I."/>
            <person name="Ivanova N."/>
            <person name="Mavromatis K."/>
            <person name="Mikhailova N."/>
            <person name="Pati A."/>
            <person name="Chen A."/>
            <person name="Palaniappan K."/>
            <person name="Land M."/>
            <person name="Hauser L."/>
            <person name="Chang Y.J."/>
            <person name="Jeffries C.D."/>
            <person name="Djao O.D."/>
            <person name="Rohde M."/>
            <person name="Sikorski J."/>
            <person name="Goker M."/>
            <person name="Woyke T."/>
            <person name="Bristow J."/>
            <person name="Eisen J.A."/>
            <person name="Markowitz V."/>
            <person name="Hugenholtz P."/>
            <person name="Kyrpides N.C."/>
            <person name="Klenk H.P."/>
        </authorList>
    </citation>
    <scope>NUCLEOTIDE SEQUENCE [LARGE SCALE GENOMIC DNA]</scope>
    <source>
        <strain evidence="4">ATCC 23218 / DSM 43111 / CIP 107115 / JCM 7437 / KCTC 9190 / NBRC 14626 / NCTC 10488 / NRRL B-5397 / IMRU 509</strain>
    </source>
</reference>
<keyword evidence="1" id="KW-0238">DNA-binding</keyword>
<dbReference type="GO" id="GO:0003700">
    <property type="term" value="F:DNA-binding transcription factor activity"/>
    <property type="evidence" value="ECO:0007669"/>
    <property type="project" value="TreeGrafter"/>
</dbReference>
<evidence type="ECO:0000256" key="1">
    <source>
        <dbReference type="ARBA" id="ARBA00023125"/>
    </source>
</evidence>
<dbReference type="AlphaFoldDB" id="D7B4N5"/>
<evidence type="ECO:0000313" key="4">
    <source>
        <dbReference type="Proteomes" id="UP000002219"/>
    </source>
</evidence>
<dbReference type="KEGG" id="nda:Ndas_1646"/>